<reference evidence="2" key="1">
    <citation type="submission" date="2019-12" db="EMBL/GenBank/DDBJ databases">
        <title>Novel species isolated from a subtropical stream in China.</title>
        <authorList>
            <person name="Lu H."/>
        </authorList>
    </citation>
    <scope>NUCLEOTIDE SEQUENCE [LARGE SCALE GENOMIC DNA]</scope>
    <source>
        <strain evidence="2">FT93W</strain>
    </source>
</reference>
<dbReference type="AlphaFoldDB" id="A0A845I5K6"/>
<evidence type="ECO:0000313" key="2">
    <source>
        <dbReference type="EMBL" id="MYN47787.1"/>
    </source>
</evidence>
<name>A0A845I5K6_9BURK</name>
<dbReference type="Pfam" id="PF13946">
    <property type="entry name" value="DUF4214"/>
    <property type="match status" value="1"/>
</dbReference>
<comment type="caution">
    <text evidence="2">The sequence shown here is derived from an EMBL/GenBank/DDBJ whole genome shotgun (WGS) entry which is preliminary data.</text>
</comment>
<dbReference type="EMBL" id="WWCL01000018">
    <property type="protein sequence ID" value="MYN47787.1"/>
    <property type="molecule type" value="Genomic_DNA"/>
</dbReference>
<protein>
    <submittedName>
        <fullName evidence="2">DUF4214 domain-containing protein</fullName>
    </submittedName>
</protein>
<dbReference type="Proteomes" id="UP000444316">
    <property type="component" value="Unassembled WGS sequence"/>
</dbReference>
<accession>A0A845I5K6</accession>
<keyword evidence="3" id="KW-1185">Reference proteome</keyword>
<gene>
    <name evidence="2" type="ORF">GTP23_22390</name>
</gene>
<dbReference type="InterPro" id="IPR025282">
    <property type="entry name" value="DUF4214"/>
</dbReference>
<sequence>MSLITVVLAACGGSDVETSPRRTAGLRAGGERLVVQPALSVHSDLVQSLYLAFYGRAPDIGGLVFWTGVFDRLNLPSTASALIAAYGSDSNVKMVLDSFGRSPEATMLYPGTNAEFVNGIYMNLFGRYADNAGRMFWGDALDNRLVTRSFAALNILVGAQGEDQIALTKKNEVATRFLAALVAAGVTDNSPQGSAGVDLLWKVNAATDLKAFQTQIDAAVQKISQEIALQTLRRYTGFQNVFSETATLVRYWLTFGSGTVSAPNGKLVFGLGEREIGFAGPVPGSNVIAYAPPVVAFSAIDGAADGTTPTILMLCQAANDGTGGVSNKSTDVLVINLAEMITNAKDLAGQTLSMYREDCGVLSARNIVFDATGGAVVRDVNGSHSYSFTEVQTALTGRLTDGVDGKKYSWRAYRYTKADGSPKYAIVSRVIPNQSMSSRMQNSTISGTETAPPPIAVLSIWSQE</sequence>
<feature type="domain" description="DUF4214" evidence="1">
    <location>
        <begin position="98"/>
        <end position="155"/>
    </location>
</feature>
<evidence type="ECO:0000313" key="3">
    <source>
        <dbReference type="Proteomes" id="UP000444316"/>
    </source>
</evidence>
<evidence type="ECO:0000259" key="1">
    <source>
        <dbReference type="Pfam" id="PF13946"/>
    </source>
</evidence>
<proteinExistence type="predicted"/>
<organism evidence="2 3">
    <name type="scientific">Duganella fentianensis</name>
    <dbReference type="NCBI Taxonomy" id="2692177"/>
    <lineage>
        <taxon>Bacteria</taxon>
        <taxon>Pseudomonadati</taxon>
        <taxon>Pseudomonadota</taxon>
        <taxon>Betaproteobacteria</taxon>
        <taxon>Burkholderiales</taxon>
        <taxon>Oxalobacteraceae</taxon>
        <taxon>Telluria group</taxon>
        <taxon>Duganella</taxon>
    </lineage>
</organism>